<gene>
    <name evidence="4" type="ORF">Scep_018753</name>
</gene>
<dbReference type="InterPro" id="IPR051114">
    <property type="entry name" value="Mito_RNA_Proc_CCM1"/>
</dbReference>
<evidence type="ECO:0000256" key="1">
    <source>
        <dbReference type="ARBA" id="ARBA00022737"/>
    </source>
</evidence>
<feature type="repeat" description="PPR" evidence="2">
    <location>
        <begin position="362"/>
        <end position="396"/>
    </location>
</feature>
<feature type="repeat" description="PPR" evidence="2">
    <location>
        <begin position="292"/>
        <end position="326"/>
    </location>
</feature>
<dbReference type="Proteomes" id="UP001419268">
    <property type="component" value="Unassembled WGS sequence"/>
</dbReference>
<evidence type="ECO:0000313" key="4">
    <source>
        <dbReference type="EMBL" id="KAK9111234.1"/>
    </source>
</evidence>
<dbReference type="Pfam" id="PF17177">
    <property type="entry name" value="PPR_long"/>
    <property type="match status" value="1"/>
</dbReference>
<sequence length="545" mass="62223">MFPNPRICEVITRFRQAMVLNLCNGVMYKCFCNVGESDKLPDWVKSPSAEDSHDDFVIPSTMNWVGGLRVHDGKLDSKHGSFGIVDDNDVEIVARILMGSFARFEDVVGALNGCDSRPSNSLVDKMLKRFSNDWVRAFGLFKWARMDIRYSHSADAYDSMIDILGKLKQFDVMWGLVEEMIEVGGLISARTMSKIMRRLAGAGRWVDAVMVFREVERYGLTRDTSCMNLLLDTLCKERCVEHAQDVFLEFKNVIPPDQHSFNILIHGWCKARRLENARSIMEDMGNYGFHPCVISYTSFIEAYCRDKDFRKVDSLLNEMQEKGCPPNIVTYTVVMHSLGKAKETNEAMEVYGKMKRNGCVPDTSFFNSLIYILSKAGRLQDAHKIYEEMSRSGSSPNATTYNTMIAAACEHSQEKSALKLLQEMEERGCEPDLKTYAPLLKMCCRKKWIKVLSYLLNDMVRKDISLDLGTYSIIIHGLCKSEQLEKACKFFEEVVLKGLVPFNSTFNLLVGVLERKNMEEAKRRVQDLMMQAENSEKSRRPVSFV</sequence>
<comment type="caution">
    <text evidence="4">The sequence shown here is derived from an EMBL/GenBank/DDBJ whole genome shotgun (WGS) entry which is preliminary data.</text>
</comment>
<dbReference type="GO" id="GO:0007005">
    <property type="term" value="P:mitochondrion organization"/>
    <property type="evidence" value="ECO:0007669"/>
    <property type="project" value="TreeGrafter"/>
</dbReference>
<feature type="repeat" description="PPR" evidence="2">
    <location>
        <begin position="327"/>
        <end position="361"/>
    </location>
</feature>
<dbReference type="GO" id="GO:0005739">
    <property type="term" value="C:mitochondrion"/>
    <property type="evidence" value="ECO:0007669"/>
    <property type="project" value="TreeGrafter"/>
</dbReference>
<keyword evidence="5" id="KW-1185">Reference proteome</keyword>
<dbReference type="Pfam" id="PF01535">
    <property type="entry name" value="PPR"/>
    <property type="match status" value="2"/>
</dbReference>
<dbReference type="PROSITE" id="PS51375">
    <property type="entry name" value="PPR"/>
    <property type="match status" value="6"/>
</dbReference>
<reference evidence="4 5" key="1">
    <citation type="submission" date="2024-01" db="EMBL/GenBank/DDBJ databases">
        <title>Genome assemblies of Stephania.</title>
        <authorList>
            <person name="Yang L."/>
        </authorList>
    </citation>
    <scope>NUCLEOTIDE SEQUENCE [LARGE SCALE GENOMIC DNA]</scope>
    <source>
        <strain evidence="4">JXDWG</strain>
        <tissue evidence="4">Leaf</tissue>
    </source>
</reference>
<organism evidence="4 5">
    <name type="scientific">Stephania cephalantha</name>
    <dbReference type="NCBI Taxonomy" id="152367"/>
    <lineage>
        <taxon>Eukaryota</taxon>
        <taxon>Viridiplantae</taxon>
        <taxon>Streptophyta</taxon>
        <taxon>Embryophyta</taxon>
        <taxon>Tracheophyta</taxon>
        <taxon>Spermatophyta</taxon>
        <taxon>Magnoliopsida</taxon>
        <taxon>Ranunculales</taxon>
        <taxon>Menispermaceae</taxon>
        <taxon>Menispermoideae</taxon>
        <taxon>Cissampelideae</taxon>
        <taxon>Stephania</taxon>
    </lineage>
</organism>
<dbReference type="Pfam" id="PF13041">
    <property type="entry name" value="PPR_2"/>
    <property type="match status" value="1"/>
</dbReference>
<protein>
    <recommendedName>
        <fullName evidence="3">PROP1-like PPR domain-containing protein</fullName>
    </recommendedName>
</protein>
<dbReference type="EMBL" id="JBBNAG010000008">
    <property type="protein sequence ID" value="KAK9111234.1"/>
    <property type="molecule type" value="Genomic_DNA"/>
</dbReference>
<dbReference type="AlphaFoldDB" id="A0AAP0NM70"/>
<dbReference type="PANTHER" id="PTHR47934:SF6">
    <property type="entry name" value="MITOCHONDRIAL GROUP I INTRON SPLICING FACTOR CCM1-RELATED"/>
    <property type="match status" value="1"/>
</dbReference>
<dbReference type="SUPFAM" id="SSF81901">
    <property type="entry name" value="HCP-like"/>
    <property type="match status" value="1"/>
</dbReference>
<feature type="domain" description="PROP1-like PPR" evidence="3">
    <location>
        <begin position="340"/>
        <end position="447"/>
    </location>
</feature>
<evidence type="ECO:0000259" key="3">
    <source>
        <dbReference type="Pfam" id="PF17177"/>
    </source>
</evidence>
<evidence type="ECO:0000313" key="5">
    <source>
        <dbReference type="Proteomes" id="UP001419268"/>
    </source>
</evidence>
<feature type="repeat" description="PPR" evidence="2">
    <location>
        <begin position="257"/>
        <end position="291"/>
    </location>
</feature>
<dbReference type="InterPro" id="IPR011990">
    <property type="entry name" value="TPR-like_helical_dom_sf"/>
</dbReference>
<dbReference type="GO" id="GO:0003729">
    <property type="term" value="F:mRNA binding"/>
    <property type="evidence" value="ECO:0007669"/>
    <property type="project" value="TreeGrafter"/>
</dbReference>
<evidence type="ECO:0000256" key="2">
    <source>
        <dbReference type="PROSITE-ProRule" id="PRU00708"/>
    </source>
</evidence>
<feature type="repeat" description="PPR" evidence="2">
    <location>
        <begin position="467"/>
        <end position="501"/>
    </location>
</feature>
<accession>A0AAP0NM70</accession>
<feature type="repeat" description="PPR" evidence="2">
    <location>
        <begin position="397"/>
        <end position="431"/>
    </location>
</feature>
<dbReference type="InterPro" id="IPR002885">
    <property type="entry name" value="PPR_rpt"/>
</dbReference>
<dbReference type="InterPro" id="IPR033443">
    <property type="entry name" value="PROP1-like_PPR_dom"/>
</dbReference>
<name>A0AAP0NM70_9MAGN</name>
<dbReference type="Pfam" id="PF12854">
    <property type="entry name" value="PPR_1"/>
    <property type="match status" value="2"/>
</dbReference>
<proteinExistence type="predicted"/>
<dbReference type="PANTHER" id="PTHR47934">
    <property type="entry name" value="PENTATRICOPEPTIDE REPEAT-CONTAINING PROTEIN PET309, MITOCHONDRIAL"/>
    <property type="match status" value="1"/>
</dbReference>
<keyword evidence="1" id="KW-0677">Repeat</keyword>
<dbReference type="Gene3D" id="1.25.40.10">
    <property type="entry name" value="Tetratricopeptide repeat domain"/>
    <property type="match status" value="3"/>
</dbReference>
<dbReference type="NCBIfam" id="TIGR00756">
    <property type="entry name" value="PPR"/>
    <property type="match status" value="7"/>
</dbReference>
<dbReference type="GO" id="GO:0006396">
    <property type="term" value="P:RNA processing"/>
    <property type="evidence" value="ECO:0007669"/>
    <property type="project" value="TreeGrafter"/>
</dbReference>